<dbReference type="AlphaFoldDB" id="A0A853JM84"/>
<dbReference type="RefSeq" id="WP_123876058.1">
    <property type="nucleotide sequence ID" value="NC_014624.2"/>
</dbReference>
<organism evidence="1 2">
    <name type="scientific">Eubacterium callanderi</name>
    <dbReference type="NCBI Taxonomy" id="53442"/>
    <lineage>
        <taxon>Bacteria</taxon>
        <taxon>Bacillati</taxon>
        <taxon>Bacillota</taxon>
        <taxon>Clostridia</taxon>
        <taxon>Eubacteriales</taxon>
        <taxon>Eubacteriaceae</taxon>
        <taxon>Eubacterium</taxon>
    </lineage>
</organism>
<evidence type="ECO:0000313" key="1">
    <source>
        <dbReference type="EMBL" id="NZA37528.1"/>
    </source>
</evidence>
<proteinExistence type="predicted"/>
<reference evidence="1 2" key="1">
    <citation type="submission" date="2020-07" db="EMBL/GenBank/DDBJ databases">
        <title>Organ Donor 1.</title>
        <authorList>
            <person name="Marsh A.J."/>
            <person name="Azcarate-Peril M.A."/>
        </authorList>
    </citation>
    <scope>NUCLEOTIDE SEQUENCE [LARGE SCALE GENOMIC DNA]</scope>
    <source>
        <strain evidence="1 2">AMC0717</strain>
    </source>
</reference>
<dbReference type="EMBL" id="JACCKS010000004">
    <property type="protein sequence ID" value="NZA37528.1"/>
    <property type="molecule type" value="Genomic_DNA"/>
</dbReference>
<gene>
    <name evidence="1" type="ORF">H0N91_05090</name>
</gene>
<dbReference type="Proteomes" id="UP000586254">
    <property type="component" value="Unassembled WGS sequence"/>
</dbReference>
<name>A0A853JM84_9FIRM</name>
<protein>
    <submittedName>
        <fullName evidence="1">Uncharacterized protein</fullName>
    </submittedName>
</protein>
<dbReference type="GeneID" id="68363138"/>
<accession>A0A853JM84</accession>
<evidence type="ECO:0000313" key="2">
    <source>
        <dbReference type="Proteomes" id="UP000586254"/>
    </source>
</evidence>
<sequence length="80" mass="9266">MAFWVRPEQLERVLKCSERHIRRYRSELEASGRLKYQRAVKNKQVGFYTLIPFADNVAPVILENLSGEQVSVYGHVDKSG</sequence>
<comment type="caution">
    <text evidence="1">The sequence shown here is derived from an EMBL/GenBank/DDBJ whole genome shotgun (WGS) entry which is preliminary data.</text>
</comment>